<dbReference type="Pfam" id="PF26434">
    <property type="entry name" value="YAG7_C"/>
    <property type="match status" value="1"/>
</dbReference>
<feature type="region of interest" description="Disordered" evidence="2">
    <location>
        <begin position="350"/>
        <end position="458"/>
    </location>
</feature>
<sequence>MASPSVQNPPTAAASKAPKKKKGKSESTESPAPASTTPGKAASAAGDNQDDVSDAPHIRELKKNVRNVSKKITNLVKIEEKVAEHPDKSLEELVSLKIINADQKASIQKKPTLQSQLAQFEEQLAQAKKLEEDYRTRLAEFEKTLADKFEKEKAELVAETKDKAAAEADASLKDNLLVLSQFLRLAAARRAEDSDGHEDENQALEGVLLNVYSGDDNAVATMLKLVQGVDESTPSTTGELLKTTFAEVKTASVNHAASFHADAAATETEGAESTEPQTDPTVANAGLTEINDGSAVALTNGHTAEAPASDVVPSNADVADSAANAAGESQWDTSADQANDMALSQEWVDVKRESSEIETGAAANPAAPGNSQSWADDHPEPHEVAAASTDANDGFHQVQRNRGNREGGFRGGRGDRGGYRGRGGRGDGRGRGRGRGGDRGGRGGMPSRPRPAPPANEA</sequence>
<evidence type="ECO:0000313" key="5">
    <source>
        <dbReference type="Proteomes" id="UP001172155"/>
    </source>
</evidence>
<gene>
    <name evidence="4" type="ORF">B0T18DRAFT_393531</name>
</gene>
<evidence type="ECO:0000259" key="3">
    <source>
        <dbReference type="Pfam" id="PF26434"/>
    </source>
</evidence>
<evidence type="ECO:0000313" key="4">
    <source>
        <dbReference type="EMBL" id="KAK0740781.1"/>
    </source>
</evidence>
<keyword evidence="1" id="KW-0175">Coiled coil</keyword>
<feature type="coiled-coil region" evidence="1">
    <location>
        <begin position="110"/>
        <end position="144"/>
    </location>
</feature>
<proteinExistence type="predicted"/>
<feature type="compositionally biased region" description="Basic and acidic residues" evidence="2">
    <location>
        <begin position="403"/>
        <end position="441"/>
    </location>
</feature>
<evidence type="ECO:0000256" key="1">
    <source>
        <dbReference type="SAM" id="Coils"/>
    </source>
</evidence>
<accession>A0AA40EJZ4</accession>
<feature type="compositionally biased region" description="Pro residues" evidence="2">
    <location>
        <begin position="448"/>
        <end position="458"/>
    </location>
</feature>
<feature type="region of interest" description="Disordered" evidence="2">
    <location>
        <begin position="1"/>
        <end position="62"/>
    </location>
</feature>
<reference evidence="4" key="1">
    <citation type="submission" date="2023-06" db="EMBL/GenBank/DDBJ databases">
        <title>Genome-scale phylogeny and comparative genomics of the fungal order Sordariales.</title>
        <authorList>
            <consortium name="Lawrence Berkeley National Laboratory"/>
            <person name="Hensen N."/>
            <person name="Bonometti L."/>
            <person name="Westerberg I."/>
            <person name="Brannstrom I.O."/>
            <person name="Guillou S."/>
            <person name="Cros-Aarteil S."/>
            <person name="Calhoun S."/>
            <person name="Haridas S."/>
            <person name="Kuo A."/>
            <person name="Mondo S."/>
            <person name="Pangilinan J."/>
            <person name="Riley R."/>
            <person name="LaButti K."/>
            <person name="Andreopoulos B."/>
            <person name="Lipzen A."/>
            <person name="Chen C."/>
            <person name="Yanf M."/>
            <person name="Daum C."/>
            <person name="Ng V."/>
            <person name="Clum A."/>
            <person name="Steindorff A."/>
            <person name="Ohm R."/>
            <person name="Martin F."/>
            <person name="Silar P."/>
            <person name="Natvig D."/>
            <person name="Lalanne C."/>
            <person name="Gautier V."/>
            <person name="Ament-velasquez S.L."/>
            <person name="Kruys A."/>
            <person name="Hutchinson M.I."/>
            <person name="Powell A.J."/>
            <person name="Barry K."/>
            <person name="Miller A.N."/>
            <person name="Grigoriev I.V."/>
            <person name="Debuchy R."/>
            <person name="Gladieux P."/>
            <person name="Thoren M.H."/>
            <person name="Johannesson H."/>
        </authorList>
    </citation>
    <scope>NUCLEOTIDE SEQUENCE</scope>
    <source>
        <strain evidence="4">SMH3187-1</strain>
    </source>
</reference>
<keyword evidence="5" id="KW-1185">Reference proteome</keyword>
<evidence type="ECO:0000256" key="2">
    <source>
        <dbReference type="SAM" id="MobiDB-lite"/>
    </source>
</evidence>
<dbReference type="EMBL" id="JAUKUD010000006">
    <property type="protein sequence ID" value="KAK0740781.1"/>
    <property type="molecule type" value="Genomic_DNA"/>
</dbReference>
<name>A0AA40EJZ4_9PEZI</name>
<dbReference type="InterPro" id="IPR058602">
    <property type="entry name" value="YAG7_dimerisation_dom"/>
</dbReference>
<feature type="compositionally biased region" description="Low complexity" evidence="2">
    <location>
        <begin position="360"/>
        <end position="370"/>
    </location>
</feature>
<protein>
    <recommendedName>
        <fullName evidence="3">YAG7-like dimerisation domain-containing protein</fullName>
    </recommendedName>
</protein>
<feature type="compositionally biased region" description="Low complexity" evidence="2">
    <location>
        <begin position="263"/>
        <end position="275"/>
    </location>
</feature>
<feature type="domain" description="YAG7-like dimerisation" evidence="3">
    <location>
        <begin position="171"/>
        <end position="252"/>
    </location>
</feature>
<dbReference type="Proteomes" id="UP001172155">
    <property type="component" value="Unassembled WGS sequence"/>
</dbReference>
<comment type="caution">
    <text evidence="4">The sequence shown here is derived from an EMBL/GenBank/DDBJ whole genome shotgun (WGS) entry which is preliminary data.</text>
</comment>
<feature type="region of interest" description="Disordered" evidence="2">
    <location>
        <begin position="263"/>
        <end position="284"/>
    </location>
</feature>
<dbReference type="AlphaFoldDB" id="A0AA40EJZ4"/>
<organism evidence="4 5">
    <name type="scientific">Schizothecium vesticola</name>
    <dbReference type="NCBI Taxonomy" id="314040"/>
    <lineage>
        <taxon>Eukaryota</taxon>
        <taxon>Fungi</taxon>
        <taxon>Dikarya</taxon>
        <taxon>Ascomycota</taxon>
        <taxon>Pezizomycotina</taxon>
        <taxon>Sordariomycetes</taxon>
        <taxon>Sordariomycetidae</taxon>
        <taxon>Sordariales</taxon>
        <taxon>Schizotheciaceae</taxon>
        <taxon>Schizothecium</taxon>
    </lineage>
</organism>